<reference evidence="2" key="1">
    <citation type="submission" date="2021-12" db="EMBL/GenBank/DDBJ databases">
        <authorList>
            <person name="Rodrigo-Torres L."/>
            <person name="Arahal R. D."/>
            <person name="Lucena T."/>
        </authorList>
    </citation>
    <scope>NUCLEOTIDE SEQUENCE</scope>
    <source>
        <strain evidence="2">CECT 8419</strain>
    </source>
</reference>
<evidence type="ECO:0000313" key="2">
    <source>
        <dbReference type="EMBL" id="CAH0999563.1"/>
    </source>
</evidence>
<comment type="caution">
    <text evidence="2">The sequence shown here is derived from an EMBL/GenBank/DDBJ whole genome shotgun (WGS) entry which is preliminary data.</text>
</comment>
<keyword evidence="3" id="KW-1185">Reference proteome</keyword>
<dbReference type="InterPro" id="IPR012337">
    <property type="entry name" value="RNaseH-like_sf"/>
</dbReference>
<feature type="domain" description="Transposase IS4-like" evidence="1">
    <location>
        <begin position="114"/>
        <end position="342"/>
    </location>
</feature>
<evidence type="ECO:0000313" key="3">
    <source>
        <dbReference type="Proteomes" id="UP000837803"/>
    </source>
</evidence>
<evidence type="ECO:0000259" key="1">
    <source>
        <dbReference type="Pfam" id="PF01609"/>
    </source>
</evidence>
<dbReference type="SUPFAM" id="SSF53098">
    <property type="entry name" value="Ribonuclease H-like"/>
    <property type="match status" value="1"/>
</dbReference>
<dbReference type="RefSeq" id="WP_238749744.1">
    <property type="nucleotide sequence ID" value="NZ_CAKLPZ010000001.1"/>
</dbReference>
<dbReference type="PANTHER" id="PTHR37529">
    <property type="entry name" value="TRANSPOSASE INSG FOR INSERTION SEQUENCE ELEMENT IS4-RELATED"/>
    <property type="match status" value="1"/>
</dbReference>
<dbReference type="InterPro" id="IPR002559">
    <property type="entry name" value="Transposase_11"/>
</dbReference>
<dbReference type="Pfam" id="PF01609">
    <property type="entry name" value="DDE_Tnp_1"/>
    <property type="match status" value="1"/>
</dbReference>
<proteinExistence type="predicted"/>
<dbReference type="EMBL" id="CAKLPZ010000001">
    <property type="protein sequence ID" value="CAH0999563.1"/>
    <property type="molecule type" value="Genomic_DNA"/>
</dbReference>
<sequence length="439" mass="52065">MTHALSRYLTLLRNFPDLTTEAQRAQYIVEPHRHFTRSSPLTFRRTVAFILQLVRKSTAVELHDFFGSLGRAPVTKSAFAQRWRAIRPAFFRDFFYRSVQDFYTCFGHARRWRSHLLFAVDGTGQTLPREQWIGQAFGFHQNQHDKVPSTRILLTYDLLNRIILRADLHTQHSGEIRHAYPNVEHLPQRAIYIYDRGYAGYGLPFLHRRHGSDCIIRLPVTMSPEVVDFVRSGQPDRLITVPLLGRALRTLRQLGLRPEERHPLELRLVRVELPTGEVEVLLTTLMHRRRFHHRRIGELYGLRWGVETGISHLKSYLQLALISAYTQPGVEQDLWSTFWFYNVQSACLLDRERAKKARTQHRYYSYRINRNVTAGLIKRWLPTLFLEGIWRWRARTKVLLDELLTHLEPYRPRPGRVRIRRIMRSQDRHVYEPNYRSAF</sequence>
<dbReference type="NCBIfam" id="NF033592">
    <property type="entry name" value="transpos_IS4_1"/>
    <property type="match status" value="1"/>
</dbReference>
<dbReference type="PANTHER" id="PTHR37529:SF1">
    <property type="entry name" value="TRANSPOSASE INSG FOR INSERTION SEQUENCE ELEMENT IS4-RELATED"/>
    <property type="match status" value="1"/>
</dbReference>
<organism evidence="2 3">
    <name type="scientific">Neolewinella maritima</name>
    <dbReference type="NCBI Taxonomy" id="1383882"/>
    <lineage>
        <taxon>Bacteria</taxon>
        <taxon>Pseudomonadati</taxon>
        <taxon>Bacteroidota</taxon>
        <taxon>Saprospiria</taxon>
        <taxon>Saprospirales</taxon>
        <taxon>Lewinellaceae</taxon>
        <taxon>Neolewinella</taxon>
    </lineage>
</organism>
<dbReference type="Proteomes" id="UP000837803">
    <property type="component" value="Unassembled WGS sequence"/>
</dbReference>
<gene>
    <name evidence="2" type="ORF">LEM8419_00863</name>
</gene>
<accession>A0ABM9AZ39</accession>
<name>A0ABM9AZ39_9BACT</name>
<dbReference type="InterPro" id="IPR047952">
    <property type="entry name" value="Transpos_IS4"/>
</dbReference>
<protein>
    <submittedName>
        <fullName evidence="2">IS4 family transposase ISPa45</fullName>
    </submittedName>
</protein>